<dbReference type="AlphaFoldDB" id="D7G0R1"/>
<evidence type="ECO:0000256" key="2">
    <source>
        <dbReference type="ARBA" id="ARBA00022670"/>
    </source>
</evidence>
<feature type="domain" description="Peptidase M16 C-terminal" evidence="8">
    <location>
        <begin position="781"/>
        <end position="854"/>
    </location>
</feature>
<dbReference type="GO" id="GO:0008237">
    <property type="term" value="F:metallopeptidase activity"/>
    <property type="evidence" value="ECO:0007669"/>
    <property type="project" value="UniProtKB-KW"/>
</dbReference>
<dbReference type="STRING" id="2880.D7G0R1"/>
<feature type="domain" description="Peptidase M16 C-terminal" evidence="8">
    <location>
        <begin position="359"/>
        <end position="445"/>
    </location>
</feature>
<gene>
    <name evidence="9" type="ORF">Esi_0418_0021</name>
</gene>
<name>D7G0R1_ECTSI</name>
<dbReference type="EMBL" id="FN649760">
    <property type="protein sequence ID" value="CBJ33096.1"/>
    <property type="molecule type" value="Genomic_DNA"/>
</dbReference>
<feature type="domain" description="Peptidase M16 N-terminal" evidence="7">
    <location>
        <begin position="202"/>
        <end position="344"/>
    </location>
</feature>
<dbReference type="Pfam" id="PF05193">
    <property type="entry name" value="Peptidase_M16_C"/>
    <property type="match status" value="2"/>
</dbReference>
<evidence type="ECO:0000256" key="4">
    <source>
        <dbReference type="ARBA" id="ARBA00022833"/>
    </source>
</evidence>
<dbReference type="PANTHER" id="PTHR43690">
    <property type="entry name" value="NARDILYSIN"/>
    <property type="match status" value="1"/>
</dbReference>
<dbReference type="SUPFAM" id="SSF63411">
    <property type="entry name" value="LuxS/MPP-like metallohydrolase"/>
    <property type="match status" value="3"/>
</dbReference>
<keyword evidence="5" id="KW-0482">Metalloprotease</keyword>
<dbReference type="PANTHER" id="PTHR43690:SF33">
    <property type="entry name" value="STROMAL PROCESSING PEPTIDASE, CHLOROPLASTIC"/>
    <property type="match status" value="1"/>
</dbReference>
<dbReference type="InterPro" id="IPR011765">
    <property type="entry name" value="Pept_M16_N"/>
</dbReference>
<dbReference type="Gene3D" id="3.30.830.10">
    <property type="entry name" value="Metalloenzyme, LuxS/M16 peptidase-like"/>
    <property type="match status" value="2"/>
</dbReference>
<keyword evidence="3" id="KW-0378">Hydrolase</keyword>
<feature type="compositionally biased region" description="Basic and acidic residues" evidence="6">
    <location>
        <begin position="564"/>
        <end position="579"/>
    </location>
</feature>
<reference evidence="9 10" key="1">
    <citation type="journal article" date="2010" name="Nature">
        <title>The Ectocarpus genome and the independent evolution of multicellularity in brown algae.</title>
        <authorList>
            <person name="Cock J.M."/>
            <person name="Sterck L."/>
            <person name="Rouze P."/>
            <person name="Scornet D."/>
            <person name="Allen A.E."/>
            <person name="Amoutzias G."/>
            <person name="Anthouard V."/>
            <person name="Artiguenave F."/>
            <person name="Aury J.M."/>
            <person name="Badger J.H."/>
            <person name="Beszteri B."/>
            <person name="Billiau K."/>
            <person name="Bonnet E."/>
            <person name="Bothwell J.H."/>
            <person name="Bowler C."/>
            <person name="Boyen C."/>
            <person name="Brownlee C."/>
            <person name="Carrano C.J."/>
            <person name="Charrier B."/>
            <person name="Cho G.Y."/>
            <person name="Coelho S.M."/>
            <person name="Collen J."/>
            <person name="Corre E."/>
            <person name="Da Silva C."/>
            <person name="Delage L."/>
            <person name="Delaroque N."/>
            <person name="Dittami S.M."/>
            <person name="Doulbeau S."/>
            <person name="Elias M."/>
            <person name="Farnham G."/>
            <person name="Gachon C.M."/>
            <person name="Gschloessl B."/>
            <person name="Heesch S."/>
            <person name="Jabbari K."/>
            <person name="Jubin C."/>
            <person name="Kawai H."/>
            <person name="Kimura K."/>
            <person name="Kloareg B."/>
            <person name="Kupper F.C."/>
            <person name="Lang D."/>
            <person name="Le Bail A."/>
            <person name="Leblanc C."/>
            <person name="Lerouge P."/>
            <person name="Lohr M."/>
            <person name="Lopez P.J."/>
            <person name="Martens C."/>
            <person name="Maumus F."/>
            <person name="Michel G."/>
            <person name="Miranda-Saavedra D."/>
            <person name="Morales J."/>
            <person name="Moreau H."/>
            <person name="Motomura T."/>
            <person name="Nagasato C."/>
            <person name="Napoli C.A."/>
            <person name="Nelson D.R."/>
            <person name="Nyvall-Collen P."/>
            <person name="Peters A.F."/>
            <person name="Pommier C."/>
            <person name="Potin P."/>
            <person name="Poulain J."/>
            <person name="Quesneville H."/>
            <person name="Read B."/>
            <person name="Rensing S.A."/>
            <person name="Ritter A."/>
            <person name="Rousvoal S."/>
            <person name="Samanta M."/>
            <person name="Samson G."/>
            <person name="Schroeder D.C."/>
            <person name="Segurens B."/>
            <person name="Strittmatter M."/>
            <person name="Tonon T."/>
            <person name="Tregear J.W."/>
            <person name="Valentin K."/>
            <person name="von Dassow P."/>
            <person name="Yamagishi T."/>
            <person name="Van de Peer Y."/>
            <person name="Wincker P."/>
        </authorList>
    </citation>
    <scope>NUCLEOTIDE SEQUENCE [LARGE SCALE GENOMIC DNA]</scope>
    <source>
        <strain evidence="10">Ec32 / CCAP1310/4</strain>
    </source>
</reference>
<evidence type="ECO:0000313" key="9">
    <source>
        <dbReference type="EMBL" id="CBJ33096.1"/>
    </source>
</evidence>
<accession>D7G0R1</accession>
<keyword evidence="2" id="KW-0645">Protease</keyword>
<evidence type="ECO:0000256" key="1">
    <source>
        <dbReference type="ARBA" id="ARBA00007261"/>
    </source>
</evidence>
<dbReference type="OrthoDB" id="952271at2759"/>
<dbReference type="eggNOG" id="KOG0959">
    <property type="taxonomic scope" value="Eukaryota"/>
</dbReference>
<comment type="similarity">
    <text evidence="1">Belongs to the peptidase M16 family.</text>
</comment>
<organism evidence="9 10">
    <name type="scientific">Ectocarpus siliculosus</name>
    <name type="common">Brown alga</name>
    <name type="synonym">Conferva siliculosa</name>
    <dbReference type="NCBI Taxonomy" id="2880"/>
    <lineage>
        <taxon>Eukaryota</taxon>
        <taxon>Sar</taxon>
        <taxon>Stramenopiles</taxon>
        <taxon>Ochrophyta</taxon>
        <taxon>PX clade</taxon>
        <taxon>Phaeophyceae</taxon>
        <taxon>Ectocarpales</taxon>
        <taxon>Ectocarpaceae</taxon>
        <taxon>Ectocarpus</taxon>
    </lineage>
</organism>
<proteinExistence type="inferred from homology"/>
<evidence type="ECO:0000259" key="7">
    <source>
        <dbReference type="Pfam" id="PF00675"/>
    </source>
</evidence>
<evidence type="ECO:0000259" key="8">
    <source>
        <dbReference type="Pfam" id="PF05193"/>
    </source>
</evidence>
<dbReference type="InterPro" id="IPR007863">
    <property type="entry name" value="Peptidase_M16_C"/>
</dbReference>
<evidence type="ECO:0000313" key="10">
    <source>
        <dbReference type="Proteomes" id="UP000002630"/>
    </source>
</evidence>
<feature type="compositionally biased region" description="Low complexity" evidence="6">
    <location>
        <begin position="59"/>
        <end position="107"/>
    </location>
</feature>
<keyword evidence="4" id="KW-0862">Zinc</keyword>
<feature type="region of interest" description="Disordered" evidence="6">
    <location>
        <begin position="548"/>
        <end position="592"/>
    </location>
</feature>
<dbReference type="InParanoid" id="D7G0R1"/>
<dbReference type="InterPro" id="IPR050626">
    <property type="entry name" value="Peptidase_M16"/>
</dbReference>
<dbReference type="GO" id="GO:0006508">
    <property type="term" value="P:proteolysis"/>
    <property type="evidence" value="ECO:0007669"/>
    <property type="project" value="UniProtKB-KW"/>
</dbReference>
<feature type="region of interest" description="Disordered" evidence="6">
    <location>
        <begin position="1"/>
        <end position="112"/>
    </location>
</feature>
<evidence type="ECO:0000256" key="6">
    <source>
        <dbReference type="SAM" id="MobiDB-lite"/>
    </source>
</evidence>
<sequence length="936" mass="100813">MHQAGEPEEWGTATCGTGSGGAGSAARGPSVFRGWRSSSKAASMSSSTAGAGGGDPGAEDASSPSPFSRGRPFRGSFLPSSATGASPSSTGLGAAVGGDAASSSAETGAGGGGAGGLGKGIGAGAPWLARGLKALVRGGRGGETGTQLPSLGAVMEAVDARGAQDEVVAAEGRSKMQGVMSSELPTHPQMREGMLPNGLRYIILNNQSPPERFEAHLEVFAGSADELESQQGMAHLVEHVAYMGSRKRERLFGTGSSTNAYTDFHHTVFYASCPVLTPPGWGRPTPMLGRALGALLDVLEAVCEESRLEKERSAVLSELTMVNTIDYRMECQVLSALHAENQLSRRFPIGKEDLIKGWNTKDVLEFHRKHYRPDNAVLYCIGDLNVDETEDQIRQMFGHLGGVPDTTAFSLHVFAKRPIEPITSLGDFRRAIMKRIALAALQIRLSVNSRKDPPFLSVEFNQLDSPREGCPLCFLEMTAEPAKWKDALKFPLGEGRKLGMFRPTNGELNRFSSPLLTDARQLGAQGNPLNNRAERGGSRAVRAHHPLRSTSGQQAQRRGCLRAHGNEGARDRTEWRGVDGGHGALGGGRSGRLFRGGKRRGIRVNVVKQEHESQRGQVRVTLPGGRQLESILGPGVVAIGARPMQEGGAFGSWIREQVELFCIDHLVMVTVEANDEFLYLDLAFPTTKLHGRGMGDDGSDDVEGGLNGMEAAFQVLHQILSGFVWEEEALKRAKQSFLQSHETLVKSLEGRSTEMLMERMSGGDSRFMSIPQEDIEPITLKRLFSVVREQKRLTYDASIHLTNFDRLLGSWYLITVTANPDKVDEAIKACQDTLRDMSGPVPITADNIESAKRVLINRHEGDLRTNAYCGLQMDCLPGKDLRCVNDLPAVVEAVTAQDLQVVLKGLTTDRAQMFTCAGVSGTKPLPRVAGKAGKYP</sequence>
<feature type="compositionally biased region" description="Gly residues" evidence="6">
    <location>
        <begin position="580"/>
        <end position="590"/>
    </location>
</feature>
<protein>
    <submittedName>
        <fullName evidence="9">Uncharacterized protein</fullName>
    </submittedName>
</protein>
<evidence type="ECO:0000256" key="3">
    <source>
        <dbReference type="ARBA" id="ARBA00022801"/>
    </source>
</evidence>
<dbReference type="Pfam" id="PF00675">
    <property type="entry name" value="Peptidase_M16"/>
    <property type="match status" value="1"/>
</dbReference>
<dbReference type="MEROPS" id="M16.004"/>
<feature type="compositionally biased region" description="Low complexity" evidence="6">
    <location>
        <begin position="24"/>
        <end position="49"/>
    </location>
</feature>
<evidence type="ECO:0000256" key="5">
    <source>
        <dbReference type="ARBA" id="ARBA00023049"/>
    </source>
</evidence>
<dbReference type="GO" id="GO:0046872">
    <property type="term" value="F:metal ion binding"/>
    <property type="evidence" value="ECO:0007669"/>
    <property type="project" value="InterPro"/>
</dbReference>
<dbReference type="InterPro" id="IPR011249">
    <property type="entry name" value="Metalloenz_LuxS/M16"/>
</dbReference>
<keyword evidence="10" id="KW-1185">Reference proteome</keyword>
<dbReference type="Proteomes" id="UP000002630">
    <property type="component" value="Unassembled WGS sequence"/>
</dbReference>